<comment type="caution">
    <text evidence="3">The sequence shown here is derived from an EMBL/GenBank/DDBJ whole genome shotgun (WGS) entry which is preliminary data.</text>
</comment>
<name>A0A8H3F876_9LECA</name>
<dbReference type="Proteomes" id="UP000664534">
    <property type="component" value="Unassembled WGS sequence"/>
</dbReference>
<reference evidence="3" key="1">
    <citation type="submission" date="2021-03" db="EMBL/GenBank/DDBJ databases">
        <authorList>
            <person name="Tagirdzhanova G."/>
        </authorList>
    </citation>
    <scope>NUCLEOTIDE SEQUENCE</scope>
</reference>
<sequence length="567" mass="64571">MVRYLNPGGHNYAAENFDGYGISLIVVIVLYSIFFYAACAFLWLQRNDPAIRMRKIPLALLSILVLHVYLVMVFIVYPLNGSFPCGLEFWIMSIYLPIGIGLFQAQNQQLLIVSREQNLLKGIDELYRPLYPNHGGGIGGPKYWIWRLKLWWRSVNTQNTYEGLVLIGMVIQFVVSLILYSVSRQFHDYGVVSHHTSPGTCRQGWEWAPSIIWQFLWNFIFGPYLLWKIKPIHDIYHWRLQTCLSVIAGLPGTPLWLAAVYTDSFASVNKYWVPAMWQVAAFVPGLMMQELVTLIFPIVQIFKHKKAARETQAILAEFDAKRLLSEPSATGSLATRSTGSKRGKMFPMESLDECLTTNCDGLQVYASCMELNGENIIFLTRVLGFQRKWAIDFSKIRDSSRARMGMFRAALSIFVTLVHSDTASYPINIESPIYAKLESIFGAATKLVASRRNSESPSTPISSVTPWDEPQQEPLVESSMLECPGETYPMRNMSLSTPPARRSIDNNSREHIIPLDDDAQDSLAGFQIPAEFGEHVFDAAFRSIKYMVWSETWQRYMNWKRSSATVV</sequence>
<feature type="transmembrane region" description="Helical" evidence="2">
    <location>
        <begin position="20"/>
        <end position="44"/>
    </location>
</feature>
<gene>
    <name evidence="3" type="ORF">IMSHALPRED_004645</name>
</gene>
<feature type="transmembrane region" description="Helical" evidence="2">
    <location>
        <begin position="279"/>
        <end position="299"/>
    </location>
</feature>
<feature type="transmembrane region" description="Helical" evidence="2">
    <location>
        <begin position="56"/>
        <end position="77"/>
    </location>
</feature>
<keyword evidence="2" id="KW-1133">Transmembrane helix</keyword>
<proteinExistence type="predicted"/>
<evidence type="ECO:0000256" key="2">
    <source>
        <dbReference type="SAM" id="Phobius"/>
    </source>
</evidence>
<evidence type="ECO:0000256" key="1">
    <source>
        <dbReference type="SAM" id="MobiDB-lite"/>
    </source>
</evidence>
<feature type="transmembrane region" description="Helical" evidence="2">
    <location>
        <begin position="238"/>
        <end position="259"/>
    </location>
</feature>
<dbReference type="EMBL" id="CAJPDT010000023">
    <property type="protein sequence ID" value="CAF9919518.1"/>
    <property type="molecule type" value="Genomic_DNA"/>
</dbReference>
<feature type="region of interest" description="Disordered" evidence="1">
    <location>
        <begin position="454"/>
        <end position="473"/>
    </location>
</feature>
<evidence type="ECO:0000313" key="3">
    <source>
        <dbReference type="EMBL" id="CAF9919518.1"/>
    </source>
</evidence>
<evidence type="ECO:0000313" key="4">
    <source>
        <dbReference type="Proteomes" id="UP000664534"/>
    </source>
</evidence>
<organism evidence="3 4">
    <name type="scientific">Imshaugia aleurites</name>
    <dbReference type="NCBI Taxonomy" id="172621"/>
    <lineage>
        <taxon>Eukaryota</taxon>
        <taxon>Fungi</taxon>
        <taxon>Dikarya</taxon>
        <taxon>Ascomycota</taxon>
        <taxon>Pezizomycotina</taxon>
        <taxon>Lecanoromycetes</taxon>
        <taxon>OSLEUM clade</taxon>
        <taxon>Lecanoromycetidae</taxon>
        <taxon>Lecanorales</taxon>
        <taxon>Lecanorineae</taxon>
        <taxon>Parmeliaceae</taxon>
        <taxon>Imshaugia</taxon>
    </lineage>
</organism>
<keyword evidence="4" id="KW-1185">Reference proteome</keyword>
<accession>A0A8H3F876</accession>
<feature type="transmembrane region" description="Helical" evidence="2">
    <location>
        <begin position="89"/>
        <end position="105"/>
    </location>
</feature>
<dbReference type="AlphaFoldDB" id="A0A8H3F876"/>
<feature type="compositionally biased region" description="Polar residues" evidence="1">
    <location>
        <begin position="455"/>
        <end position="465"/>
    </location>
</feature>
<feature type="transmembrane region" description="Helical" evidence="2">
    <location>
        <begin position="163"/>
        <end position="182"/>
    </location>
</feature>
<feature type="transmembrane region" description="Helical" evidence="2">
    <location>
        <begin position="207"/>
        <end position="226"/>
    </location>
</feature>
<protein>
    <submittedName>
        <fullName evidence="3">Uncharacterized protein</fullName>
    </submittedName>
</protein>
<keyword evidence="2" id="KW-0472">Membrane</keyword>
<keyword evidence="2" id="KW-0812">Transmembrane</keyword>
<dbReference type="OrthoDB" id="5313079at2759"/>